<evidence type="ECO:0000313" key="1">
    <source>
        <dbReference type="EMBL" id="AUB59688.1"/>
    </source>
</evidence>
<sequence>MYKILHFSGGVYKFDLLKEHVEDVGGLLIQERYFHKSRGSYFLSEEIQVIFIVPPNEVSSIELLAKEIKGEICEVEMEEPLKSDLISSLNIYNILCKAGGWITPDFIRMSKLYHSDNTYTSIRDNPYINGNSGPIDDNQHPDNLEQCLNLMLSLKVIEKKKKNDKIEYRIR</sequence>
<gene>
    <name evidence="1" type="ORF">BK009_02750</name>
</gene>
<proteinExistence type="predicted"/>
<dbReference type="KEGG" id="msub:BK009_02750"/>
<accession>A0A2H4VNM1</accession>
<protein>
    <submittedName>
        <fullName evidence="1">Methyl CoM reductase subunit C</fullName>
    </submittedName>
</protein>
<name>A0A2H4VNM1_9EURY</name>
<dbReference type="RefSeq" id="WP_100908959.1">
    <property type="nucleotide sequence ID" value="NZ_CP017768.1"/>
</dbReference>
<dbReference type="EMBL" id="CP017768">
    <property type="protein sequence ID" value="AUB59688.1"/>
    <property type="molecule type" value="Genomic_DNA"/>
</dbReference>
<dbReference type="Pfam" id="PF04609">
    <property type="entry name" value="MCR_C"/>
    <property type="match status" value="1"/>
</dbReference>
<organism evidence="1 2">
    <name type="scientific">Methanobacterium subterraneum</name>
    <dbReference type="NCBI Taxonomy" id="59277"/>
    <lineage>
        <taxon>Archaea</taxon>
        <taxon>Methanobacteriati</taxon>
        <taxon>Methanobacteriota</taxon>
        <taxon>Methanomada group</taxon>
        <taxon>Methanobacteria</taxon>
        <taxon>Methanobacteriales</taxon>
        <taxon>Methanobacteriaceae</taxon>
        <taxon>Methanobacterium</taxon>
    </lineage>
</organism>
<keyword evidence="2" id="KW-1185">Reference proteome</keyword>
<dbReference type="Proteomes" id="UP000232631">
    <property type="component" value="Chromosome"/>
</dbReference>
<dbReference type="GeneID" id="35125366"/>
<reference evidence="1 2" key="1">
    <citation type="submission" date="2016-10" db="EMBL/GenBank/DDBJ databases">
        <title>Comparative genomics between deep and shallow subseafloor isolates.</title>
        <authorList>
            <person name="Ishii S."/>
            <person name="Miller J.R."/>
            <person name="Sutton G."/>
            <person name="Suzuki S."/>
            <person name="Methe B."/>
            <person name="Inagaki F."/>
            <person name="Imachi H."/>
        </authorList>
    </citation>
    <scope>NUCLEOTIDE SEQUENCE [LARGE SCALE GENOMIC DNA]</scope>
    <source>
        <strain evidence="1 2">A8p</strain>
    </source>
</reference>
<dbReference type="AlphaFoldDB" id="A0A2H4VNM1"/>
<dbReference type="InterPro" id="IPR026327">
    <property type="entry name" value="Me_CoM_Rdtase_prot-C-like"/>
</dbReference>
<evidence type="ECO:0000313" key="2">
    <source>
        <dbReference type="Proteomes" id="UP000232631"/>
    </source>
</evidence>